<keyword evidence="2" id="KW-1185">Reference proteome</keyword>
<dbReference type="Proteomes" id="UP001056120">
    <property type="component" value="Linkage Group LG26"/>
</dbReference>
<evidence type="ECO:0000313" key="2">
    <source>
        <dbReference type="Proteomes" id="UP001056120"/>
    </source>
</evidence>
<dbReference type="EMBL" id="CM042043">
    <property type="protein sequence ID" value="KAI3696287.1"/>
    <property type="molecule type" value="Genomic_DNA"/>
</dbReference>
<protein>
    <submittedName>
        <fullName evidence="1">Uncharacterized protein</fullName>
    </submittedName>
</protein>
<organism evidence="1 2">
    <name type="scientific">Smallanthus sonchifolius</name>
    <dbReference type="NCBI Taxonomy" id="185202"/>
    <lineage>
        <taxon>Eukaryota</taxon>
        <taxon>Viridiplantae</taxon>
        <taxon>Streptophyta</taxon>
        <taxon>Embryophyta</taxon>
        <taxon>Tracheophyta</taxon>
        <taxon>Spermatophyta</taxon>
        <taxon>Magnoliopsida</taxon>
        <taxon>eudicotyledons</taxon>
        <taxon>Gunneridae</taxon>
        <taxon>Pentapetalae</taxon>
        <taxon>asterids</taxon>
        <taxon>campanulids</taxon>
        <taxon>Asterales</taxon>
        <taxon>Asteraceae</taxon>
        <taxon>Asteroideae</taxon>
        <taxon>Heliantheae alliance</taxon>
        <taxon>Millerieae</taxon>
        <taxon>Smallanthus</taxon>
    </lineage>
</organism>
<comment type="caution">
    <text evidence="1">The sequence shown here is derived from an EMBL/GenBank/DDBJ whole genome shotgun (WGS) entry which is preliminary data.</text>
</comment>
<proteinExistence type="predicted"/>
<accession>A0ACB8ZES5</accession>
<name>A0ACB8ZES5_9ASTR</name>
<evidence type="ECO:0000313" key="1">
    <source>
        <dbReference type="EMBL" id="KAI3696287.1"/>
    </source>
</evidence>
<gene>
    <name evidence="1" type="ORF">L1987_79299</name>
</gene>
<reference evidence="2" key="1">
    <citation type="journal article" date="2022" name="Mol. Ecol. Resour.">
        <title>The genomes of chicory, endive, great burdock and yacon provide insights into Asteraceae palaeo-polyploidization history and plant inulin production.</title>
        <authorList>
            <person name="Fan W."/>
            <person name="Wang S."/>
            <person name="Wang H."/>
            <person name="Wang A."/>
            <person name="Jiang F."/>
            <person name="Liu H."/>
            <person name="Zhao H."/>
            <person name="Xu D."/>
            <person name="Zhang Y."/>
        </authorList>
    </citation>
    <scope>NUCLEOTIDE SEQUENCE [LARGE SCALE GENOMIC DNA]</scope>
    <source>
        <strain evidence="2">cv. Yunnan</strain>
    </source>
</reference>
<reference evidence="1 2" key="2">
    <citation type="journal article" date="2022" name="Mol. Ecol. Resour.">
        <title>The genomes of chicory, endive, great burdock and yacon provide insights into Asteraceae paleo-polyploidization history and plant inulin production.</title>
        <authorList>
            <person name="Fan W."/>
            <person name="Wang S."/>
            <person name="Wang H."/>
            <person name="Wang A."/>
            <person name="Jiang F."/>
            <person name="Liu H."/>
            <person name="Zhao H."/>
            <person name="Xu D."/>
            <person name="Zhang Y."/>
        </authorList>
    </citation>
    <scope>NUCLEOTIDE SEQUENCE [LARGE SCALE GENOMIC DNA]</scope>
    <source>
        <strain evidence="2">cv. Yunnan</strain>
        <tissue evidence="1">Leaves</tissue>
    </source>
</reference>
<sequence length="115" mass="12543">MNNQSQFVNVVYPPNQPPTAPPPSHHQPPPQQPQYAASVPAHYAAPPACNANWSSGLCACCSDVPNCCLTCWCPCITFGQIAEIVDKGNTWWQGNIERQNYGVQMPPMAPGGMYR</sequence>